<feature type="compositionally biased region" description="Low complexity" evidence="11">
    <location>
        <begin position="45"/>
        <end position="57"/>
    </location>
</feature>
<name>A0A9N8WCV6_9GLOM</name>
<feature type="region of interest" description="Disordered" evidence="11">
    <location>
        <begin position="852"/>
        <end position="897"/>
    </location>
</feature>
<dbReference type="InterPro" id="IPR041706">
    <property type="entry name" value="YchF_N"/>
</dbReference>
<comment type="function">
    <text evidence="9">Hydrolyzes ATP, and can also hydrolyze GTP with lower efficiency. Has lower affinity for GTP.</text>
</comment>
<feature type="compositionally biased region" description="Polar residues" evidence="11">
    <location>
        <begin position="83"/>
        <end position="96"/>
    </location>
</feature>
<dbReference type="Gene3D" id="1.10.150.300">
    <property type="entry name" value="TGS-like domain"/>
    <property type="match status" value="1"/>
</dbReference>
<comment type="subunit">
    <text evidence="9">Monomer.</text>
</comment>
<dbReference type="InterPro" id="IPR012676">
    <property type="entry name" value="TGS-like"/>
</dbReference>
<dbReference type="OrthoDB" id="424823at2759"/>
<dbReference type="PANTHER" id="PTHR23305">
    <property type="entry name" value="OBG GTPASE FAMILY"/>
    <property type="match status" value="1"/>
</dbReference>
<reference evidence="14" key="1">
    <citation type="submission" date="2021-06" db="EMBL/GenBank/DDBJ databases">
        <authorList>
            <person name="Kallberg Y."/>
            <person name="Tangrot J."/>
            <person name="Rosling A."/>
        </authorList>
    </citation>
    <scope>NUCLEOTIDE SEQUENCE</scope>
    <source>
        <strain evidence="14">BR232B</strain>
    </source>
</reference>
<evidence type="ECO:0000313" key="14">
    <source>
        <dbReference type="EMBL" id="CAG8484865.1"/>
    </source>
</evidence>
<dbReference type="EMBL" id="CAJVPI010000124">
    <property type="protein sequence ID" value="CAG8484865.1"/>
    <property type="molecule type" value="Genomic_DNA"/>
</dbReference>
<dbReference type="SUPFAM" id="SSF54791">
    <property type="entry name" value="Eukaryotic type KH-domain (KH-domain type I)"/>
    <property type="match status" value="3"/>
</dbReference>
<feature type="region of interest" description="Disordered" evidence="11">
    <location>
        <begin position="175"/>
        <end position="300"/>
    </location>
</feature>
<feature type="compositionally biased region" description="Low complexity" evidence="11">
    <location>
        <begin position="860"/>
        <end position="885"/>
    </location>
</feature>
<keyword evidence="15" id="KW-1185">Reference proteome</keyword>
<dbReference type="PRINTS" id="PR00326">
    <property type="entry name" value="GTP1OBG"/>
</dbReference>
<sequence length="1326" mass="144924">MAENENSDRTPVTAAEEIETTSLVETVNADPNAPSPGKAAAITQEVAPEVAEPNEAATAQQEVLLPKSTSDNEASNDMIIAQDSEQPQNNITSNAKPTVATEQPTEQPIEQPIEQPTEPPSEQPTEQPTEQSEQSIQQSAEYKAVPPPPSLSSNSDVVQFNDAMARVRAIAAKLQQEAARTNPQQQTTVQPANTTADVTETPPQGHSHGHQGVKRSHEENYSSHSSRDKRDDHRDDHRDDYRRDSYSRRDRSRHDDYGRDSKRTAYDGGSSRSDYESGSRHRYGLGSEERHRQHGSYYGPGESLRSGQILEEFSVPNVVVGSVIGRGGENIKKIEKNTGAKIQFSQDQPPDCIDRRVSIAGSPEEVRSARTMIQSLVDESLTSQVNRRGDYGPNRVTVTIHVPSSKVGVIIGRGGETIRDLQDRSGARINVTPDNAATVQSADRPVTLVGDEAAIQRAKALIDEVINGGDVALDRSNSKEYGGSSRGGSVYSGDGHGSNYKDSHYGPGGQYGGKLSQEKVTIQVPNDTVGLIIGKGGETVKTLQQQSGAKIQIESDHGPTTADRNVHIIGTSETIAIAKSLILEKAASGNVYVVYYRLLSGLAIVFIRDRPRHPDYGRSGGYQQSGSGYQQGGYQQPGSYPQNSGYQQTTGYQQSSPLGGHQQSGYTQSSNYQQGTGYQQTNYTQNAYPPQPTQQNTYGQTNAVGDPLSSGYNTAAYASSGQQSSTNYGQYSSGYNQTPTTYGQYQTQPHYGSYPQQSQYSQQQSAAVVGQTAAQTAQPMGQPTATGQPVNQTIPQTMAQSQGYYSTQPTPADNKNLPQGTEVKQDISTSSTSPQYGYQQYQYNYGAARPAVTQYPSMPNPTSTPQSTYPSSTTTTAYTPTTASNAQDARDQSSPPQPTYSALFTVLTFGRQTYLTVRPIQTSAVLFRRMPPKKVIKEEKILLGRPGNNLKIGVVGLPNVGKSTFFNAITNSAVPAENRPFCTIDPEESRVAVPDPRFDWLCDVYKPDSKIPAFLTVIDIAGLVKGAATGEGLGNSFLSHIRAVDALFHVIRAFSDEEVSHVEGEVDPIRDLEIIHTELRLKDEEFLTKRVEDLAKVTARIGKGGSAADKARKEELEISQKVLDLVKDDGKDVRKENWSNKEVEIINSLQLITAKPVIYLVNLSQKDYIRKKNKWLPKIKAWVDENNPGDLIIPFCANLEQRLSVKKSAEEKEAMLKELETNSALPKIIVAGYQTLQLIYFFTCGPDEVRAWTIRKLTKAPKAAGVIHTDLEKGFILAEIMKYEDLKEHGTEAAVKATGKYAQKGKDYVMEDGDIAYFRSGLGKKK</sequence>
<dbReference type="InterPro" id="IPR004396">
    <property type="entry name" value="ATPase_YchF/OLA1"/>
</dbReference>
<evidence type="ECO:0000256" key="1">
    <source>
        <dbReference type="ARBA" id="ARBA00001946"/>
    </source>
</evidence>
<evidence type="ECO:0000259" key="13">
    <source>
        <dbReference type="PROSITE" id="PS51880"/>
    </source>
</evidence>
<feature type="domain" description="OBG-type G" evidence="12">
    <location>
        <begin position="950"/>
        <end position="1215"/>
    </location>
</feature>
<evidence type="ECO:0000313" key="15">
    <source>
        <dbReference type="Proteomes" id="UP000789739"/>
    </source>
</evidence>
<dbReference type="InterPro" id="IPR013029">
    <property type="entry name" value="YchF_C"/>
</dbReference>
<feature type="compositionally biased region" description="Polar residues" evidence="11">
    <location>
        <begin position="710"/>
        <end position="733"/>
    </location>
</feature>
<dbReference type="GO" id="GO:0005525">
    <property type="term" value="F:GTP binding"/>
    <property type="evidence" value="ECO:0007669"/>
    <property type="project" value="InterPro"/>
</dbReference>
<keyword evidence="5 9" id="KW-0547">Nucleotide-binding</keyword>
<dbReference type="PROSITE" id="PS51710">
    <property type="entry name" value="G_OBG"/>
    <property type="match status" value="1"/>
</dbReference>
<dbReference type="Proteomes" id="UP000789739">
    <property type="component" value="Unassembled WGS sequence"/>
</dbReference>
<keyword evidence="8" id="KW-0460">Magnesium</keyword>
<dbReference type="CDD" id="cd01900">
    <property type="entry name" value="YchF"/>
    <property type="match status" value="1"/>
</dbReference>
<dbReference type="InterPro" id="IPR023192">
    <property type="entry name" value="TGS-like_dom_sf"/>
</dbReference>
<feature type="binding site" evidence="9">
    <location>
        <position position="1163"/>
    </location>
    <ligand>
        <name>ATP</name>
        <dbReference type="ChEBI" id="CHEBI:30616"/>
    </ligand>
</feature>
<dbReference type="GO" id="GO:0003723">
    <property type="term" value="F:RNA binding"/>
    <property type="evidence" value="ECO:0007669"/>
    <property type="project" value="UniProtKB-UniRule"/>
</dbReference>
<feature type="compositionally biased region" description="Basic and acidic residues" evidence="11">
    <location>
        <begin position="215"/>
        <end position="265"/>
    </location>
</feature>
<dbReference type="HAMAP" id="MF_00944">
    <property type="entry name" value="YchF_OLA1_ATPase"/>
    <property type="match status" value="1"/>
</dbReference>
<evidence type="ECO:0000256" key="11">
    <source>
        <dbReference type="SAM" id="MobiDB-lite"/>
    </source>
</evidence>
<keyword evidence="7 9" id="KW-0067">ATP-binding</keyword>
<comment type="similarity">
    <text evidence="9">Belongs to the TRAFAC class OBG-HflX-like GTPase superfamily. OBG GTPase family. YchF/OLA1 subfamily.</text>
</comment>
<dbReference type="FunFam" id="3.10.20.30:FF:000001">
    <property type="entry name" value="Ribosome-binding ATPase YchF"/>
    <property type="match status" value="1"/>
</dbReference>
<keyword evidence="3 9" id="KW-0963">Cytoplasm</keyword>
<dbReference type="InterPro" id="IPR036612">
    <property type="entry name" value="KH_dom_type_1_sf"/>
</dbReference>
<dbReference type="Pfam" id="PF06071">
    <property type="entry name" value="YchF-GTPase_C"/>
    <property type="match status" value="1"/>
</dbReference>
<dbReference type="InterPro" id="IPR012675">
    <property type="entry name" value="Beta-grasp_dom_sf"/>
</dbReference>
<dbReference type="SMART" id="SM00322">
    <property type="entry name" value="KH"/>
    <property type="match status" value="3"/>
</dbReference>
<dbReference type="GO" id="GO:0016887">
    <property type="term" value="F:ATP hydrolysis activity"/>
    <property type="evidence" value="ECO:0007669"/>
    <property type="project" value="UniProtKB-UniRule"/>
</dbReference>
<dbReference type="InterPro" id="IPR004087">
    <property type="entry name" value="KH_dom"/>
</dbReference>
<evidence type="ECO:0000256" key="3">
    <source>
        <dbReference type="ARBA" id="ARBA00022490"/>
    </source>
</evidence>
<feature type="compositionally biased region" description="Low complexity" evidence="11">
    <location>
        <begin position="101"/>
        <end position="116"/>
    </location>
</feature>
<dbReference type="GO" id="GO:0043023">
    <property type="term" value="F:ribosomal large subunit binding"/>
    <property type="evidence" value="ECO:0007669"/>
    <property type="project" value="UniProtKB-UniRule"/>
</dbReference>
<dbReference type="SUPFAM" id="SSF81271">
    <property type="entry name" value="TGS-like"/>
    <property type="match status" value="1"/>
</dbReference>
<dbReference type="SUPFAM" id="SSF52540">
    <property type="entry name" value="P-loop containing nucleoside triphosphate hydrolases"/>
    <property type="match status" value="1"/>
</dbReference>
<feature type="region of interest" description="Disordered" evidence="11">
    <location>
        <begin position="477"/>
        <end position="499"/>
    </location>
</feature>
<dbReference type="GO" id="GO:0006950">
    <property type="term" value="P:response to stress"/>
    <property type="evidence" value="ECO:0007669"/>
    <property type="project" value="UniProtKB-ARBA"/>
</dbReference>
<evidence type="ECO:0000256" key="9">
    <source>
        <dbReference type="HAMAP-Rule" id="MF_03167"/>
    </source>
</evidence>
<dbReference type="InterPro" id="IPR027417">
    <property type="entry name" value="P-loop_NTPase"/>
</dbReference>
<feature type="compositionally biased region" description="Polar residues" evidence="11">
    <location>
        <begin position="178"/>
        <end position="204"/>
    </location>
</feature>
<evidence type="ECO:0000259" key="12">
    <source>
        <dbReference type="PROSITE" id="PS51710"/>
    </source>
</evidence>
<feature type="binding site" evidence="9">
    <location>
        <begin position="959"/>
        <end position="964"/>
    </location>
    <ligand>
        <name>ATP</name>
        <dbReference type="ChEBI" id="CHEBI:30616"/>
    </ligand>
</feature>
<feature type="domain" description="TGS" evidence="13">
    <location>
        <begin position="1237"/>
        <end position="1320"/>
    </location>
</feature>
<feature type="compositionally biased region" description="Low complexity" evidence="11">
    <location>
        <begin position="734"/>
        <end position="779"/>
    </location>
</feature>
<feature type="region of interest" description="Disordered" evidence="11">
    <location>
        <begin position="611"/>
        <end position="835"/>
    </location>
</feature>
<proteinExistence type="inferred from homology"/>
<keyword evidence="6 9" id="KW-0378">Hydrolase</keyword>
<dbReference type="InterPro" id="IPR004095">
    <property type="entry name" value="TGS"/>
</dbReference>
<dbReference type="CDD" id="cd04867">
    <property type="entry name" value="TGS_YchF_OLA1"/>
    <property type="match status" value="1"/>
</dbReference>
<feature type="compositionally biased region" description="Polar residues" evidence="11">
    <location>
        <begin position="643"/>
        <end position="667"/>
    </location>
</feature>
<dbReference type="GO" id="GO:0005524">
    <property type="term" value="F:ATP binding"/>
    <property type="evidence" value="ECO:0007669"/>
    <property type="project" value="UniProtKB-UniRule"/>
</dbReference>
<dbReference type="Pfam" id="PF01926">
    <property type="entry name" value="MMR_HSR1"/>
    <property type="match status" value="1"/>
</dbReference>
<dbReference type="Gene3D" id="3.30.1370.10">
    <property type="entry name" value="K Homology domain, type 1"/>
    <property type="match status" value="3"/>
</dbReference>
<evidence type="ECO:0000256" key="10">
    <source>
        <dbReference type="PROSITE-ProRule" id="PRU00117"/>
    </source>
</evidence>
<dbReference type="PANTHER" id="PTHR23305:SF11">
    <property type="entry name" value="OBG-LIKE ATPASE 1"/>
    <property type="match status" value="1"/>
</dbReference>
<dbReference type="PROSITE" id="PS51880">
    <property type="entry name" value="TGS"/>
    <property type="match status" value="1"/>
</dbReference>
<comment type="subcellular location">
    <subcellularLocation>
        <location evidence="2">Cytoplasm</location>
        <location evidence="2">Cytosol</location>
    </subcellularLocation>
</comment>
<comment type="cofactor">
    <cofactor evidence="1">
        <name>Mg(2+)</name>
        <dbReference type="ChEBI" id="CHEBI:18420"/>
    </cofactor>
</comment>
<dbReference type="NCBIfam" id="TIGR00092">
    <property type="entry name" value="redox-regulated ATPase YchF"/>
    <property type="match status" value="1"/>
</dbReference>
<keyword evidence="10" id="KW-0694">RNA-binding</keyword>
<dbReference type="InterPro" id="IPR031167">
    <property type="entry name" value="G_OBG"/>
</dbReference>
<dbReference type="PROSITE" id="PS50084">
    <property type="entry name" value="KH_TYPE_1"/>
    <property type="match status" value="3"/>
</dbReference>
<keyword evidence="4" id="KW-0479">Metal-binding</keyword>
<accession>A0A9N8WCV6</accession>
<dbReference type="FunFam" id="1.10.150.300:FF:000003">
    <property type="entry name" value="Obg-like ATPase 1"/>
    <property type="match status" value="1"/>
</dbReference>
<comment type="caution">
    <text evidence="14">The sequence shown here is derived from an EMBL/GenBank/DDBJ whole genome shotgun (WGS) entry which is preliminary data.</text>
</comment>
<dbReference type="Gene3D" id="3.10.20.30">
    <property type="match status" value="1"/>
</dbReference>
<evidence type="ECO:0000256" key="6">
    <source>
        <dbReference type="ARBA" id="ARBA00022801"/>
    </source>
</evidence>
<feature type="compositionally biased region" description="Low complexity" evidence="11">
    <location>
        <begin position="621"/>
        <end position="642"/>
    </location>
</feature>
<evidence type="ECO:0000256" key="5">
    <source>
        <dbReference type="ARBA" id="ARBA00022741"/>
    </source>
</evidence>
<organism evidence="14 15">
    <name type="scientific">Paraglomus brasilianum</name>
    <dbReference type="NCBI Taxonomy" id="144538"/>
    <lineage>
        <taxon>Eukaryota</taxon>
        <taxon>Fungi</taxon>
        <taxon>Fungi incertae sedis</taxon>
        <taxon>Mucoromycota</taxon>
        <taxon>Glomeromycotina</taxon>
        <taxon>Glomeromycetes</taxon>
        <taxon>Paraglomerales</taxon>
        <taxon>Paraglomeraceae</taxon>
        <taxon>Paraglomus</taxon>
    </lineage>
</organism>
<evidence type="ECO:0000256" key="4">
    <source>
        <dbReference type="ARBA" id="ARBA00022723"/>
    </source>
</evidence>
<evidence type="ECO:0000256" key="2">
    <source>
        <dbReference type="ARBA" id="ARBA00004514"/>
    </source>
</evidence>
<evidence type="ECO:0000256" key="7">
    <source>
        <dbReference type="ARBA" id="ARBA00022840"/>
    </source>
</evidence>
<protein>
    <recommendedName>
        <fullName evidence="9">Obg-like ATPase 1</fullName>
    </recommendedName>
</protein>
<dbReference type="Pfam" id="PF00013">
    <property type="entry name" value="KH_1"/>
    <property type="match status" value="3"/>
</dbReference>
<dbReference type="GO" id="GO:0005829">
    <property type="term" value="C:cytosol"/>
    <property type="evidence" value="ECO:0007669"/>
    <property type="project" value="UniProtKB-SubCell"/>
</dbReference>
<feature type="compositionally biased region" description="Polar residues" evidence="11">
    <location>
        <begin position="693"/>
        <end position="703"/>
    </location>
</feature>
<feature type="compositionally biased region" description="Low complexity" evidence="11">
    <location>
        <begin position="123"/>
        <end position="139"/>
    </location>
</feature>
<feature type="region of interest" description="Disordered" evidence="11">
    <location>
        <begin position="1"/>
        <end position="158"/>
    </location>
</feature>
<gene>
    <name evidence="14" type="ORF">PBRASI_LOCUS1777</name>
</gene>
<feature type="compositionally biased region" description="Polar residues" evidence="11">
    <location>
        <begin position="781"/>
        <end position="819"/>
    </location>
</feature>
<dbReference type="InterPro" id="IPR006073">
    <property type="entry name" value="GTP-bd"/>
</dbReference>
<dbReference type="GO" id="GO:0046872">
    <property type="term" value="F:metal ion binding"/>
    <property type="evidence" value="ECO:0007669"/>
    <property type="project" value="UniProtKB-KW"/>
</dbReference>
<dbReference type="InterPro" id="IPR004088">
    <property type="entry name" value="KH_dom_type_1"/>
</dbReference>
<evidence type="ECO:0000256" key="8">
    <source>
        <dbReference type="ARBA" id="ARBA00022842"/>
    </source>
</evidence>
<dbReference type="Gene3D" id="3.40.50.300">
    <property type="entry name" value="P-loop containing nucleotide triphosphate hydrolases"/>
    <property type="match status" value="1"/>
</dbReference>
<feature type="compositionally biased region" description="Low complexity" evidence="11">
    <location>
        <begin position="668"/>
        <end position="686"/>
    </location>
</feature>